<dbReference type="AlphaFoldDB" id="A0AAW1PJ00"/>
<accession>A0AAW1PJ00</accession>
<keyword evidence="1" id="KW-0132">Cell division</keyword>
<feature type="domain" description="Cyclin-like" evidence="6">
    <location>
        <begin position="352"/>
        <end position="433"/>
    </location>
</feature>
<dbReference type="GO" id="GO:0051301">
    <property type="term" value="P:cell division"/>
    <property type="evidence" value="ECO:0007669"/>
    <property type="project" value="UniProtKB-KW"/>
</dbReference>
<dbReference type="SMART" id="SM00385">
    <property type="entry name" value="CYCLIN"/>
    <property type="match status" value="2"/>
</dbReference>
<dbReference type="Proteomes" id="UP001489004">
    <property type="component" value="Unassembled WGS sequence"/>
</dbReference>
<dbReference type="Pfam" id="PF02984">
    <property type="entry name" value="Cyclin_C"/>
    <property type="match status" value="1"/>
</dbReference>
<evidence type="ECO:0000259" key="7">
    <source>
        <dbReference type="SMART" id="SM01332"/>
    </source>
</evidence>
<keyword evidence="9" id="KW-1185">Reference proteome</keyword>
<feature type="region of interest" description="Disordered" evidence="5">
    <location>
        <begin position="72"/>
        <end position="106"/>
    </location>
</feature>
<comment type="caution">
    <text evidence="8">The sequence shown here is derived from an EMBL/GenBank/DDBJ whole genome shotgun (WGS) entry which is preliminary data.</text>
</comment>
<evidence type="ECO:0000259" key="6">
    <source>
        <dbReference type="SMART" id="SM00385"/>
    </source>
</evidence>
<organism evidence="8 9">
    <name type="scientific">[Myrmecia] bisecta</name>
    <dbReference type="NCBI Taxonomy" id="41462"/>
    <lineage>
        <taxon>Eukaryota</taxon>
        <taxon>Viridiplantae</taxon>
        <taxon>Chlorophyta</taxon>
        <taxon>core chlorophytes</taxon>
        <taxon>Trebouxiophyceae</taxon>
        <taxon>Trebouxiales</taxon>
        <taxon>Trebouxiaceae</taxon>
        <taxon>Myrmecia</taxon>
    </lineage>
</organism>
<feature type="domain" description="Cyclin C-terminal" evidence="7">
    <location>
        <begin position="348"/>
        <end position="469"/>
    </location>
</feature>
<keyword evidence="2 4" id="KW-0195">Cyclin</keyword>
<evidence type="ECO:0008006" key="10">
    <source>
        <dbReference type="Google" id="ProtNLM"/>
    </source>
</evidence>
<evidence type="ECO:0000256" key="2">
    <source>
        <dbReference type="ARBA" id="ARBA00023127"/>
    </source>
</evidence>
<evidence type="ECO:0000256" key="1">
    <source>
        <dbReference type="ARBA" id="ARBA00022618"/>
    </source>
</evidence>
<proteinExistence type="inferred from homology"/>
<evidence type="ECO:0000313" key="9">
    <source>
        <dbReference type="Proteomes" id="UP001489004"/>
    </source>
</evidence>
<reference evidence="8 9" key="1">
    <citation type="journal article" date="2024" name="Nat. Commun.">
        <title>Phylogenomics reveals the evolutionary origins of lichenization in chlorophyte algae.</title>
        <authorList>
            <person name="Puginier C."/>
            <person name="Libourel C."/>
            <person name="Otte J."/>
            <person name="Skaloud P."/>
            <person name="Haon M."/>
            <person name="Grisel S."/>
            <person name="Petersen M."/>
            <person name="Berrin J.G."/>
            <person name="Delaux P.M."/>
            <person name="Dal Grande F."/>
            <person name="Keller J."/>
        </authorList>
    </citation>
    <scope>NUCLEOTIDE SEQUENCE [LARGE SCALE GENOMIC DNA]</scope>
    <source>
        <strain evidence="8 9">SAG 2043</strain>
    </source>
</reference>
<dbReference type="InterPro" id="IPR004367">
    <property type="entry name" value="Cyclin_C-dom"/>
</dbReference>
<comment type="similarity">
    <text evidence="4">Belongs to the cyclin family.</text>
</comment>
<feature type="domain" description="Cyclin-like" evidence="6">
    <location>
        <begin position="254"/>
        <end position="339"/>
    </location>
</feature>
<dbReference type="InterPro" id="IPR006671">
    <property type="entry name" value="Cyclin_N"/>
</dbReference>
<evidence type="ECO:0000256" key="5">
    <source>
        <dbReference type="SAM" id="MobiDB-lite"/>
    </source>
</evidence>
<name>A0AAW1PJ00_9CHLO</name>
<dbReference type="SUPFAM" id="SSF47954">
    <property type="entry name" value="Cyclin-like"/>
    <property type="match status" value="2"/>
</dbReference>
<feature type="region of interest" description="Disordered" evidence="5">
    <location>
        <begin position="1"/>
        <end position="42"/>
    </location>
</feature>
<evidence type="ECO:0000313" key="8">
    <source>
        <dbReference type="EMBL" id="KAK9809838.1"/>
    </source>
</evidence>
<dbReference type="PANTHER" id="PTHR10177">
    <property type="entry name" value="CYCLINS"/>
    <property type="match status" value="1"/>
</dbReference>
<dbReference type="SMART" id="SM01332">
    <property type="entry name" value="Cyclin_C"/>
    <property type="match status" value="1"/>
</dbReference>
<evidence type="ECO:0000256" key="4">
    <source>
        <dbReference type="RuleBase" id="RU000383"/>
    </source>
</evidence>
<evidence type="ECO:0000256" key="3">
    <source>
        <dbReference type="ARBA" id="ARBA00023306"/>
    </source>
</evidence>
<keyword evidence="3" id="KW-0131">Cell cycle</keyword>
<sequence>MAAYARGRSFKLKQESPVGWSTEEDQALTRSSSVSTDTAFSSDEQRRLNFLERSCSVTSTAATSRLNQIPQLGGQGFLHRTNSTGSKRSYDVSDNDEDTPTKRPKELDDSLCMEECNTWSWGRSPAVRHRTRLSDCSSDRVDSFRVDSAVFGPASTSYADLCCGESDAFIDSQARKAQFSQPQAASGRSTRRKSRVSYASSPLPALDFDLLEMIRCLYQTERQLLADPDYMLNHGQLYSPKHFLDPSMRMIAVSWLVEVACEYRLHQETLFLATALIDRFLTHSKAVPRSNLQLVAVACMLVAAKHEEEVHPSVADFVSIADNCFRHNDLLKMESLVLESLSFRINTPTSHTFLSLFKQGSTHSPRAAAMASYLTELALLEYDLLAFPPSLLAAAALLLSEAYDTNMKGLPRVQQMSGFSAAELRVCMEELLALHQRAFDTHDINNPYMAVKDKYRNFAWSCVAQNLPLECLPEQMFCLPNSH</sequence>
<dbReference type="Pfam" id="PF00134">
    <property type="entry name" value="Cyclin_N"/>
    <property type="match status" value="1"/>
</dbReference>
<feature type="compositionally biased region" description="Low complexity" evidence="5">
    <location>
        <begin position="31"/>
        <end position="42"/>
    </location>
</feature>
<dbReference type="InterPro" id="IPR039361">
    <property type="entry name" value="Cyclin"/>
</dbReference>
<gene>
    <name evidence="8" type="ORF">WJX72_000129</name>
</gene>
<protein>
    <recommendedName>
        <fullName evidence="10">Cyclin A</fullName>
    </recommendedName>
</protein>
<dbReference type="FunFam" id="1.10.472.10:FF:000001">
    <property type="entry name" value="G2/mitotic-specific cyclin"/>
    <property type="match status" value="1"/>
</dbReference>
<dbReference type="InterPro" id="IPR036915">
    <property type="entry name" value="Cyclin-like_sf"/>
</dbReference>
<dbReference type="InterPro" id="IPR013763">
    <property type="entry name" value="Cyclin-like_dom"/>
</dbReference>
<dbReference type="EMBL" id="JALJOR010000010">
    <property type="protein sequence ID" value="KAK9809838.1"/>
    <property type="molecule type" value="Genomic_DNA"/>
</dbReference>
<dbReference type="Gene3D" id="1.10.472.10">
    <property type="entry name" value="Cyclin-like"/>
    <property type="match status" value="2"/>
</dbReference>